<feature type="non-terminal residue" evidence="2">
    <location>
        <position position="1"/>
    </location>
</feature>
<keyword evidence="1" id="KW-0472">Membrane</keyword>
<gene>
    <name evidence="2" type="ORF">GMARGA_LOCUS10335</name>
</gene>
<accession>A0ABN7UT09</accession>
<keyword evidence="1" id="KW-0812">Transmembrane</keyword>
<evidence type="ECO:0000313" key="2">
    <source>
        <dbReference type="EMBL" id="CAG8669418.1"/>
    </source>
</evidence>
<keyword evidence="1" id="KW-1133">Transmembrane helix</keyword>
<feature type="transmembrane region" description="Helical" evidence="1">
    <location>
        <begin position="13"/>
        <end position="34"/>
    </location>
</feature>
<sequence length="50" mass="5878">NVQLEEAEEVIRLLPYILLVVSTNFDFTFLVITLKKKVLNLRMDEIVDEL</sequence>
<protein>
    <submittedName>
        <fullName evidence="2">11708_t:CDS:1</fullName>
    </submittedName>
</protein>
<keyword evidence="3" id="KW-1185">Reference proteome</keyword>
<reference evidence="2 3" key="1">
    <citation type="submission" date="2021-06" db="EMBL/GenBank/DDBJ databases">
        <authorList>
            <person name="Kallberg Y."/>
            <person name="Tangrot J."/>
            <person name="Rosling A."/>
        </authorList>
    </citation>
    <scope>NUCLEOTIDE SEQUENCE [LARGE SCALE GENOMIC DNA]</scope>
    <source>
        <strain evidence="2 3">120-4 pot B 10/14</strain>
    </source>
</reference>
<dbReference type="Proteomes" id="UP000789901">
    <property type="component" value="Unassembled WGS sequence"/>
</dbReference>
<dbReference type="EMBL" id="CAJVQB010005761">
    <property type="protein sequence ID" value="CAG8669418.1"/>
    <property type="molecule type" value="Genomic_DNA"/>
</dbReference>
<organism evidence="2 3">
    <name type="scientific">Gigaspora margarita</name>
    <dbReference type="NCBI Taxonomy" id="4874"/>
    <lineage>
        <taxon>Eukaryota</taxon>
        <taxon>Fungi</taxon>
        <taxon>Fungi incertae sedis</taxon>
        <taxon>Mucoromycota</taxon>
        <taxon>Glomeromycotina</taxon>
        <taxon>Glomeromycetes</taxon>
        <taxon>Diversisporales</taxon>
        <taxon>Gigasporaceae</taxon>
        <taxon>Gigaspora</taxon>
    </lineage>
</organism>
<proteinExistence type="predicted"/>
<name>A0ABN7UT09_GIGMA</name>
<evidence type="ECO:0000256" key="1">
    <source>
        <dbReference type="SAM" id="Phobius"/>
    </source>
</evidence>
<evidence type="ECO:0000313" key="3">
    <source>
        <dbReference type="Proteomes" id="UP000789901"/>
    </source>
</evidence>
<comment type="caution">
    <text evidence="2">The sequence shown here is derived from an EMBL/GenBank/DDBJ whole genome shotgun (WGS) entry which is preliminary data.</text>
</comment>